<evidence type="ECO:0000313" key="2">
    <source>
        <dbReference type="Proteomes" id="UP000653156"/>
    </source>
</evidence>
<dbReference type="EMBL" id="CP069798">
    <property type="protein sequence ID" value="QRQ81910.1"/>
    <property type="molecule type" value="Genomic_DNA"/>
</dbReference>
<reference evidence="1" key="1">
    <citation type="submission" date="2021-02" db="EMBL/GenBank/DDBJ databases">
        <title>Neisseriaceae sp. 26B isolated from the cloaca of a Common Toad-headed Turtle (Mesoclemmys nasuta).</title>
        <authorList>
            <person name="Spergser J."/>
            <person name="Busse H.-J."/>
        </authorList>
    </citation>
    <scope>NUCLEOTIDE SEQUENCE</scope>
    <source>
        <strain evidence="1">26B</strain>
    </source>
</reference>
<dbReference type="KEGG" id="ptes:JQU52_00190"/>
<dbReference type="PIRSF" id="PIRSF034934">
    <property type="entry name" value="AbiF_AbiD"/>
    <property type="match status" value="1"/>
</dbReference>
<gene>
    <name evidence="1" type="ORF">JQU52_00190</name>
</gene>
<accession>A0A892ZHB4</accession>
<dbReference type="InterPro" id="IPR011664">
    <property type="entry name" value="Abi_system_AbiD/AbiF-like"/>
</dbReference>
<dbReference type="AlphaFoldDB" id="A0A892ZHB4"/>
<sequence length="367" mass="43620">MKLIKTSAAKSNTFRILKWLKRRWQKDNGYSEAGEYRQDCLKRHIAAKIWIWRMEAIKPWLDFPAQVALLQKRGLWVEDEERAQWYLRRIGYYRLSGYFHVLRQWDKERQILLDNFVAGSDFETVLSLYLFDKKLRLLALDALERIEMAVRVDMVHILGAYHPLAHTKAEYLHGNFSKKIQKDGKTKHQAWLARYKVLEQKAHKRRLEFVAHNLSKYGCLPVWAASCLWDFGSMSRLYEGMKYDDKNQIALKYGAGNGDILAQWLAGLNEIRNISAHHDRLWNANISRMAAPIRKDVFWQQLDHTRPFFYFSLMQLMMKVLCPQSRWSERFSALLAEFPERDGYGGKMSLSRFGLLPNWHEWDLWQK</sequence>
<dbReference type="RefSeq" id="WP_230339209.1">
    <property type="nucleotide sequence ID" value="NZ_CP069798.1"/>
</dbReference>
<dbReference type="InterPro" id="IPR017034">
    <property type="entry name" value="Abi_system_AbiD/AbiF"/>
</dbReference>
<protein>
    <submittedName>
        <fullName evidence="1">Abi family protein</fullName>
    </submittedName>
</protein>
<evidence type="ECO:0000313" key="1">
    <source>
        <dbReference type="EMBL" id="QRQ81910.1"/>
    </source>
</evidence>
<dbReference type="Proteomes" id="UP000653156">
    <property type="component" value="Chromosome"/>
</dbReference>
<keyword evidence="2" id="KW-1185">Reference proteome</keyword>
<dbReference type="Pfam" id="PF07751">
    <property type="entry name" value="Abi_2"/>
    <property type="match status" value="1"/>
</dbReference>
<name>A0A892ZHB4_9NEIS</name>
<proteinExistence type="predicted"/>
<organism evidence="1 2">
    <name type="scientific">Paralysiella testudinis</name>
    <dbReference type="NCBI Taxonomy" id="2809020"/>
    <lineage>
        <taxon>Bacteria</taxon>
        <taxon>Pseudomonadati</taxon>
        <taxon>Pseudomonadota</taxon>
        <taxon>Betaproteobacteria</taxon>
        <taxon>Neisseriales</taxon>
        <taxon>Neisseriaceae</taxon>
        <taxon>Paralysiella</taxon>
    </lineage>
</organism>